<accession>A0A4R5W422</accession>
<evidence type="ECO:0000313" key="3">
    <source>
        <dbReference type="EMBL" id="TDK67450.1"/>
    </source>
</evidence>
<feature type="domain" description="MobA-like NTP transferase" evidence="2">
    <location>
        <begin position="5"/>
        <end position="112"/>
    </location>
</feature>
<dbReference type="InterPro" id="IPR025877">
    <property type="entry name" value="MobA-like_NTP_Trfase"/>
</dbReference>
<dbReference type="InterPro" id="IPR011009">
    <property type="entry name" value="Kinase-like_dom_sf"/>
</dbReference>
<evidence type="ECO:0000313" key="4">
    <source>
        <dbReference type="Proteomes" id="UP000294829"/>
    </source>
</evidence>
<keyword evidence="4" id="KW-1185">Reference proteome</keyword>
<comment type="caution">
    <text evidence="3">The sequence shown here is derived from an EMBL/GenBank/DDBJ whole genome shotgun (WGS) entry which is preliminary data.</text>
</comment>
<dbReference type="Proteomes" id="UP000294829">
    <property type="component" value="Unassembled WGS sequence"/>
</dbReference>
<dbReference type="EMBL" id="SMYL01000002">
    <property type="protein sequence ID" value="TDK67450.1"/>
    <property type="molecule type" value="Genomic_DNA"/>
</dbReference>
<keyword evidence="1" id="KW-0460">Magnesium</keyword>
<reference evidence="3 4" key="1">
    <citation type="submission" date="2019-03" db="EMBL/GenBank/DDBJ databases">
        <title>Sapientia aquatica gen. nov., sp. nov., isolated from a crater lake.</title>
        <authorList>
            <person name="Felfoldi T."/>
            <person name="Szabo A."/>
            <person name="Toth E."/>
            <person name="Schumann P."/>
            <person name="Keki Z."/>
            <person name="Marialigeti K."/>
            <person name="Mathe I."/>
        </authorList>
    </citation>
    <scope>NUCLEOTIDE SEQUENCE [LARGE SCALE GENOMIC DNA]</scope>
    <source>
        <strain evidence="3 4">SA-152</strain>
    </source>
</reference>
<gene>
    <name evidence="3" type="ORF">E2I14_06775</name>
</gene>
<sequence length="512" mass="58031">MTTLIIQAGGKGSRLEHYCWNKPKCLVPVDGKPLLFHLLDCFASKHDTQSTIAVIAEYKADVLQRYLSVFPGSAPVSIVAPVGTGTVSGIAQSLELVADNEPFWIVWSDLLFHEHLKMPESDQPVIYLSRNFPCRWSVEVDEAGKQNLVEKKSDTAGVMGLFWFPNKSHLKNLPDSGEFVRWISENANQFSTAYCDDAVELGTLNALQNHWDDEAGTRFFNKITYRGDKVIKQAVVPEYAPMIDLELAWYKEVGALGFKHIPTLFESKPMTMSRIDGTHPYQFRWGTKGRRQVLEGIMDSLTELHALGKAPVDNAALRSVYLEKTQQRIAKVGRLLPDLQKHRSIKVNGVWVPNILHEKEQHRLTDAFEMTCCDAFTVIHGDPTFSNTLIDDKGKPWFFDPRGRFAEPGIFGDPAYDWAKVYYSVVGNYDNFNRRQFILSLDAQSADIEIRDAGWSHLREVIAERFNSKISTIQVLHSFIWLGLSGWVDDDYDSILAAYFNGLYYLHSALEA</sequence>
<dbReference type="SUPFAM" id="SSF56112">
    <property type="entry name" value="Protein kinase-like (PK-like)"/>
    <property type="match status" value="1"/>
</dbReference>
<dbReference type="Gene3D" id="3.90.550.10">
    <property type="entry name" value="Spore Coat Polysaccharide Biosynthesis Protein SpsA, Chain A"/>
    <property type="match status" value="1"/>
</dbReference>
<dbReference type="SUPFAM" id="SSF53448">
    <property type="entry name" value="Nucleotide-diphospho-sugar transferases"/>
    <property type="match status" value="1"/>
</dbReference>
<dbReference type="GO" id="GO:0016779">
    <property type="term" value="F:nucleotidyltransferase activity"/>
    <property type="evidence" value="ECO:0007669"/>
    <property type="project" value="UniProtKB-ARBA"/>
</dbReference>
<dbReference type="RefSeq" id="WP_133326713.1">
    <property type="nucleotide sequence ID" value="NZ_SMYL01000002.1"/>
</dbReference>
<evidence type="ECO:0000256" key="1">
    <source>
        <dbReference type="ARBA" id="ARBA00022842"/>
    </source>
</evidence>
<dbReference type="OrthoDB" id="9814110at2"/>
<proteinExistence type="predicted"/>
<dbReference type="AlphaFoldDB" id="A0A4R5W422"/>
<dbReference type="Pfam" id="PF12804">
    <property type="entry name" value="NTP_transf_3"/>
    <property type="match status" value="1"/>
</dbReference>
<dbReference type="InterPro" id="IPR029044">
    <property type="entry name" value="Nucleotide-diphossugar_trans"/>
</dbReference>
<organism evidence="3 4">
    <name type="scientific">Sapientia aquatica</name>
    <dbReference type="NCBI Taxonomy" id="1549640"/>
    <lineage>
        <taxon>Bacteria</taxon>
        <taxon>Pseudomonadati</taxon>
        <taxon>Pseudomonadota</taxon>
        <taxon>Betaproteobacteria</taxon>
        <taxon>Burkholderiales</taxon>
        <taxon>Oxalobacteraceae</taxon>
        <taxon>Sapientia</taxon>
    </lineage>
</organism>
<evidence type="ECO:0000259" key="2">
    <source>
        <dbReference type="Pfam" id="PF12804"/>
    </source>
</evidence>
<name>A0A4R5W422_9BURK</name>
<protein>
    <recommendedName>
        <fullName evidence="2">MobA-like NTP transferase domain-containing protein</fullName>
    </recommendedName>
</protein>